<evidence type="ECO:0000313" key="2">
    <source>
        <dbReference type="RefSeq" id="XP_003742662.1"/>
    </source>
</evidence>
<dbReference type="RefSeq" id="XP_003742662.1">
    <property type="nucleotide sequence ID" value="XM_003742614.2"/>
</dbReference>
<keyword evidence="1" id="KW-1185">Reference proteome</keyword>
<evidence type="ECO:0000313" key="1">
    <source>
        <dbReference type="Proteomes" id="UP000694867"/>
    </source>
</evidence>
<organism evidence="1 2">
    <name type="scientific">Galendromus occidentalis</name>
    <name type="common">western predatory mite</name>
    <dbReference type="NCBI Taxonomy" id="34638"/>
    <lineage>
        <taxon>Eukaryota</taxon>
        <taxon>Metazoa</taxon>
        <taxon>Ecdysozoa</taxon>
        <taxon>Arthropoda</taxon>
        <taxon>Chelicerata</taxon>
        <taxon>Arachnida</taxon>
        <taxon>Acari</taxon>
        <taxon>Parasitiformes</taxon>
        <taxon>Mesostigmata</taxon>
        <taxon>Gamasina</taxon>
        <taxon>Phytoseioidea</taxon>
        <taxon>Phytoseiidae</taxon>
        <taxon>Typhlodrominae</taxon>
        <taxon>Galendromus</taxon>
    </lineage>
</organism>
<dbReference type="GeneID" id="100897684"/>
<protein>
    <submittedName>
        <fullName evidence="2">Uncharacterized protein LOC100897684</fullName>
    </submittedName>
</protein>
<dbReference type="AlphaFoldDB" id="A0AAJ6QSP2"/>
<name>A0AAJ6QSP2_9ACAR</name>
<accession>A0AAJ6QSP2</accession>
<proteinExistence type="predicted"/>
<sequence length="186" mass="21144">MAQSADERILVEGFRCEELRPGLHCIDVLGNDEQVDPAGKWRHLGKKLAERLILRRQKAVLVSTFKLEHYLLNICETSNTENSAGFDHEGMHYVVTSLDSTKLELTLPDIVETELFYYGMNVWLCFFNEPETSSAQALCQAGEAPFVDEMKNFISNLRSMTESRLSFELIAAISDGCELLWFNAKM</sequence>
<reference evidence="2" key="1">
    <citation type="submission" date="2025-08" db="UniProtKB">
        <authorList>
            <consortium name="RefSeq"/>
        </authorList>
    </citation>
    <scope>IDENTIFICATION</scope>
</reference>
<gene>
    <name evidence="2" type="primary">LOC100897684</name>
</gene>
<dbReference type="KEGG" id="goe:100897684"/>
<dbReference type="Proteomes" id="UP000694867">
    <property type="component" value="Unplaced"/>
</dbReference>